<feature type="domain" description="Aminoacyl-transfer RNA synthetases class-II family profile" evidence="15">
    <location>
        <begin position="105"/>
        <end position="339"/>
    </location>
</feature>
<evidence type="ECO:0000256" key="11">
    <source>
        <dbReference type="ARBA" id="ARBA00023146"/>
    </source>
</evidence>
<dbReference type="Proteomes" id="UP000588186">
    <property type="component" value="Unassembled WGS sequence"/>
</dbReference>
<dbReference type="GO" id="GO:0016740">
    <property type="term" value="F:transferase activity"/>
    <property type="evidence" value="ECO:0007669"/>
    <property type="project" value="UniProtKB-ARBA"/>
</dbReference>
<organism evidence="16 17">
    <name type="scientific">Phocicoccus pinnipedialis</name>
    <dbReference type="NCBI Taxonomy" id="110845"/>
    <lineage>
        <taxon>Bacteria</taxon>
        <taxon>Bacillati</taxon>
        <taxon>Bacillota</taxon>
        <taxon>Bacilli</taxon>
        <taxon>Bacillales</taxon>
        <taxon>Salinicoccaceae</taxon>
        <taxon>Phocicoccus</taxon>
    </lineage>
</organism>
<dbReference type="CDD" id="cd00496">
    <property type="entry name" value="PheRS_alpha_core"/>
    <property type="match status" value="1"/>
</dbReference>
<evidence type="ECO:0000256" key="9">
    <source>
        <dbReference type="ARBA" id="ARBA00022842"/>
    </source>
</evidence>
<feature type="binding site" evidence="13">
    <location>
        <position position="255"/>
    </location>
    <ligand>
        <name>Mg(2+)</name>
        <dbReference type="ChEBI" id="CHEBI:18420"/>
        <note>shared with beta subunit</note>
    </ligand>
</feature>
<proteinExistence type="inferred from homology"/>
<sequence>MVNFEEIKQSFLSALDAATDMKQLQDVRVKFLGKKGHVSTLMQHMREIPNEEKKAYGQKVNALRTEVTEQLETAIKELEERLLQEKLEKETLDVSLPGRMFTQGGLHPIDRIITDIEDFFLGLGYEVREGYEVETDYFNFEALNLPKTHPARDMQDSFYISDETLLRTHTSPVQARVLNQADGKGPIKIICPGKVYRRDSDDATHSHQFTQIEGLVVDKNIHLSDLKGTLELLAKALFGDEREIRLRPSYFPFTEPSVEVDVSCFKCGGAGCNVCKQSGWIEILGAGMVHPNVLEMAGFDSKEYSGFAFGLGPDRIAMLTYGIEDIRHLYTNDLRFLEQFKYSEDRGVVHESL</sequence>
<dbReference type="InterPro" id="IPR006195">
    <property type="entry name" value="aa-tRNA-synth_II"/>
</dbReference>
<evidence type="ECO:0000256" key="6">
    <source>
        <dbReference type="ARBA" id="ARBA00022723"/>
    </source>
</evidence>
<keyword evidence="9 13" id="KW-0460">Magnesium</keyword>
<keyword evidence="8 13" id="KW-0067">ATP-binding</keyword>
<evidence type="ECO:0000256" key="5">
    <source>
        <dbReference type="ARBA" id="ARBA00022598"/>
    </source>
</evidence>
<dbReference type="GO" id="GO:0005524">
    <property type="term" value="F:ATP binding"/>
    <property type="evidence" value="ECO:0007669"/>
    <property type="project" value="UniProtKB-UniRule"/>
</dbReference>
<dbReference type="InterPro" id="IPR045864">
    <property type="entry name" value="aa-tRNA-synth_II/BPL/LPL"/>
</dbReference>
<dbReference type="InterPro" id="IPR022911">
    <property type="entry name" value="Phe_tRNA_ligase_alpha1_bac"/>
</dbReference>
<evidence type="ECO:0000256" key="12">
    <source>
        <dbReference type="ARBA" id="ARBA00049255"/>
    </source>
</evidence>
<dbReference type="GO" id="GO:0006432">
    <property type="term" value="P:phenylalanyl-tRNA aminoacylation"/>
    <property type="evidence" value="ECO:0007669"/>
    <property type="project" value="UniProtKB-UniRule"/>
</dbReference>
<comment type="subcellular location">
    <subcellularLocation>
        <location evidence="1 13">Cytoplasm</location>
    </subcellularLocation>
</comment>
<accession>A0A6V7RC14</accession>
<evidence type="ECO:0000256" key="7">
    <source>
        <dbReference type="ARBA" id="ARBA00022741"/>
    </source>
</evidence>
<gene>
    <name evidence="13 16" type="primary">pheS</name>
    <name evidence="16" type="ORF">JEOPIN946_00965</name>
</gene>
<evidence type="ECO:0000313" key="17">
    <source>
        <dbReference type="Proteomes" id="UP000588186"/>
    </source>
</evidence>
<dbReference type="InterPro" id="IPR004188">
    <property type="entry name" value="Phe-tRNA_ligase_II_N"/>
</dbReference>
<dbReference type="GO" id="GO:0005737">
    <property type="term" value="C:cytoplasm"/>
    <property type="evidence" value="ECO:0007669"/>
    <property type="project" value="UniProtKB-SubCell"/>
</dbReference>
<evidence type="ECO:0000256" key="2">
    <source>
        <dbReference type="ARBA" id="ARBA00010207"/>
    </source>
</evidence>
<dbReference type="PANTHER" id="PTHR11538:SF41">
    <property type="entry name" value="PHENYLALANINE--TRNA LIGASE, MITOCHONDRIAL"/>
    <property type="match status" value="1"/>
</dbReference>
<comment type="catalytic activity">
    <reaction evidence="12 13">
        <text>tRNA(Phe) + L-phenylalanine + ATP = L-phenylalanyl-tRNA(Phe) + AMP + diphosphate + H(+)</text>
        <dbReference type="Rhea" id="RHEA:19413"/>
        <dbReference type="Rhea" id="RHEA-COMP:9668"/>
        <dbReference type="Rhea" id="RHEA-COMP:9699"/>
        <dbReference type="ChEBI" id="CHEBI:15378"/>
        <dbReference type="ChEBI" id="CHEBI:30616"/>
        <dbReference type="ChEBI" id="CHEBI:33019"/>
        <dbReference type="ChEBI" id="CHEBI:58095"/>
        <dbReference type="ChEBI" id="CHEBI:78442"/>
        <dbReference type="ChEBI" id="CHEBI:78531"/>
        <dbReference type="ChEBI" id="CHEBI:456215"/>
        <dbReference type="EC" id="6.1.1.20"/>
    </reaction>
</comment>
<dbReference type="SUPFAM" id="SSF46589">
    <property type="entry name" value="tRNA-binding arm"/>
    <property type="match status" value="1"/>
</dbReference>
<keyword evidence="17" id="KW-1185">Reference proteome</keyword>
<dbReference type="GO" id="GO:0004826">
    <property type="term" value="F:phenylalanine-tRNA ligase activity"/>
    <property type="evidence" value="ECO:0007669"/>
    <property type="project" value="UniProtKB-UniRule"/>
</dbReference>
<dbReference type="GO" id="GO:0000287">
    <property type="term" value="F:magnesium ion binding"/>
    <property type="evidence" value="ECO:0007669"/>
    <property type="project" value="UniProtKB-UniRule"/>
</dbReference>
<comment type="caution">
    <text evidence="16">The sequence shown here is derived from an EMBL/GenBank/DDBJ whole genome shotgun (WGS) entry which is preliminary data.</text>
</comment>
<dbReference type="Gene3D" id="3.30.930.10">
    <property type="entry name" value="Bira Bifunctional Protein, Domain 2"/>
    <property type="match status" value="1"/>
</dbReference>
<name>A0A6V7RC14_9BACL</name>
<dbReference type="EMBL" id="CAJEWB010000010">
    <property type="protein sequence ID" value="CAD2075249.1"/>
    <property type="molecule type" value="Genomic_DNA"/>
</dbReference>
<keyword evidence="5 13" id="KW-0436">Ligase</keyword>
<dbReference type="InterPro" id="IPR004529">
    <property type="entry name" value="Phe-tRNA-synth_IIc_asu"/>
</dbReference>
<keyword evidence="10 13" id="KW-0648">Protein biosynthesis</keyword>
<evidence type="ECO:0000256" key="14">
    <source>
        <dbReference type="SAM" id="Coils"/>
    </source>
</evidence>
<comment type="similarity">
    <text evidence="2 13">Belongs to the class-II aminoacyl-tRNA synthetase family. Phe-tRNA synthetase alpha subunit type 1 subfamily.</text>
</comment>
<dbReference type="InterPro" id="IPR010978">
    <property type="entry name" value="tRNA-bd_arm"/>
</dbReference>
<dbReference type="PROSITE" id="PS50862">
    <property type="entry name" value="AA_TRNA_LIGASE_II"/>
    <property type="match status" value="1"/>
</dbReference>
<keyword evidence="7 13" id="KW-0547">Nucleotide-binding</keyword>
<evidence type="ECO:0000313" key="16">
    <source>
        <dbReference type="EMBL" id="CAD2075249.1"/>
    </source>
</evidence>
<protein>
    <recommendedName>
        <fullName evidence="13">Phenylalanine--tRNA ligase alpha subunit</fullName>
        <ecNumber evidence="13">6.1.1.20</ecNumber>
    </recommendedName>
    <alternativeName>
        <fullName evidence="13">Phenylalanyl-tRNA synthetase alpha subunit</fullName>
        <shortName evidence="13">PheRS</shortName>
    </alternativeName>
</protein>
<comment type="subunit">
    <text evidence="3 13">Tetramer of two alpha and two beta subunits.</text>
</comment>
<keyword evidence="4 13" id="KW-0963">Cytoplasm</keyword>
<dbReference type="AlphaFoldDB" id="A0A6V7RC14"/>
<dbReference type="GO" id="GO:0000049">
    <property type="term" value="F:tRNA binding"/>
    <property type="evidence" value="ECO:0007669"/>
    <property type="project" value="InterPro"/>
</dbReference>
<evidence type="ECO:0000256" key="10">
    <source>
        <dbReference type="ARBA" id="ARBA00022917"/>
    </source>
</evidence>
<keyword evidence="6 13" id="KW-0479">Metal-binding</keyword>
<evidence type="ECO:0000259" key="15">
    <source>
        <dbReference type="PROSITE" id="PS50862"/>
    </source>
</evidence>
<comment type="cofactor">
    <cofactor evidence="13">
        <name>Mg(2+)</name>
        <dbReference type="ChEBI" id="CHEBI:18420"/>
    </cofactor>
    <text evidence="13">Binds 2 magnesium ions per tetramer.</text>
</comment>
<dbReference type="InterPro" id="IPR002319">
    <property type="entry name" value="Phenylalanyl-tRNA_Synthase"/>
</dbReference>
<evidence type="ECO:0000256" key="8">
    <source>
        <dbReference type="ARBA" id="ARBA00022840"/>
    </source>
</evidence>
<dbReference type="FunFam" id="3.30.930.10:FF:000003">
    <property type="entry name" value="Phenylalanine--tRNA ligase alpha subunit"/>
    <property type="match status" value="1"/>
</dbReference>
<dbReference type="RefSeq" id="WP_186077372.1">
    <property type="nucleotide sequence ID" value="NZ_CAJEWB010000010.1"/>
</dbReference>
<dbReference type="Pfam" id="PF02912">
    <property type="entry name" value="Phe_tRNA-synt_N"/>
    <property type="match status" value="1"/>
</dbReference>
<evidence type="ECO:0000256" key="3">
    <source>
        <dbReference type="ARBA" id="ARBA00011209"/>
    </source>
</evidence>
<dbReference type="NCBIfam" id="TIGR00468">
    <property type="entry name" value="pheS"/>
    <property type="match status" value="1"/>
</dbReference>
<dbReference type="EC" id="6.1.1.20" evidence="13"/>
<dbReference type="GO" id="GO:0140096">
    <property type="term" value="F:catalytic activity, acting on a protein"/>
    <property type="evidence" value="ECO:0007669"/>
    <property type="project" value="UniProtKB-ARBA"/>
</dbReference>
<evidence type="ECO:0000256" key="13">
    <source>
        <dbReference type="HAMAP-Rule" id="MF_00281"/>
    </source>
</evidence>
<keyword evidence="11 13" id="KW-0030">Aminoacyl-tRNA synthetase</keyword>
<evidence type="ECO:0000256" key="1">
    <source>
        <dbReference type="ARBA" id="ARBA00004496"/>
    </source>
</evidence>
<dbReference type="HAMAP" id="MF_00281">
    <property type="entry name" value="Phe_tRNA_synth_alpha1"/>
    <property type="match status" value="1"/>
</dbReference>
<evidence type="ECO:0000256" key="4">
    <source>
        <dbReference type="ARBA" id="ARBA00022490"/>
    </source>
</evidence>
<dbReference type="SUPFAM" id="SSF55681">
    <property type="entry name" value="Class II aaRS and biotin synthetases"/>
    <property type="match status" value="1"/>
</dbReference>
<feature type="coiled-coil region" evidence="14">
    <location>
        <begin position="68"/>
        <end position="95"/>
    </location>
</feature>
<keyword evidence="14" id="KW-0175">Coiled coil</keyword>
<reference evidence="16 17" key="1">
    <citation type="submission" date="2020-07" db="EMBL/GenBank/DDBJ databases">
        <authorList>
            <person name="Criscuolo A."/>
        </authorList>
    </citation>
    <scope>NUCLEOTIDE SEQUENCE [LARGE SCALE GENOMIC DNA]</scope>
    <source>
        <strain evidence="16">CIP107946</strain>
    </source>
</reference>
<dbReference type="PANTHER" id="PTHR11538">
    <property type="entry name" value="PHENYLALANYL-TRNA SYNTHETASE"/>
    <property type="match status" value="1"/>
</dbReference>
<dbReference type="Pfam" id="PF01409">
    <property type="entry name" value="tRNA-synt_2d"/>
    <property type="match status" value="1"/>
</dbReference>